<keyword evidence="2" id="KW-1185">Reference proteome</keyword>
<dbReference type="AlphaFoldDB" id="A0A7W7Z9F8"/>
<name>A0A7W7Z9F8_9BACT</name>
<evidence type="ECO:0000313" key="2">
    <source>
        <dbReference type="Proteomes" id="UP000540989"/>
    </source>
</evidence>
<sequence>MTDDIFKPLLGFLSKVPSITGTIGCGVSAKGEWWAKFTIDITHPLAWNVVQEFGFVLNYLSLEERLPTIFKPVSPPPYMNGGPQDFLSWVIECVSSDFTPATCTEWLEGRLPSPVDDLSQWHEEEEGDSE</sequence>
<gene>
    <name evidence="1" type="ORF">HDF16_000404</name>
</gene>
<proteinExistence type="predicted"/>
<protein>
    <submittedName>
        <fullName evidence="1">Uncharacterized protein</fullName>
    </submittedName>
</protein>
<dbReference type="EMBL" id="JACHIP010000001">
    <property type="protein sequence ID" value="MBB5055735.1"/>
    <property type="molecule type" value="Genomic_DNA"/>
</dbReference>
<evidence type="ECO:0000313" key="1">
    <source>
        <dbReference type="EMBL" id="MBB5055735.1"/>
    </source>
</evidence>
<reference evidence="1 2" key="1">
    <citation type="submission" date="2020-08" db="EMBL/GenBank/DDBJ databases">
        <title>Genomic Encyclopedia of Type Strains, Phase IV (KMG-V): Genome sequencing to study the core and pangenomes of soil and plant-associated prokaryotes.</title>
        <authorList>
            <person name="Whitman W."/>
        </authorList>
    </citation>
    <scope>NUCLEOTIDE SEQUENCE [LARGE SCALE GENOMIC DNA]</scope>
    <source>
        <strain evidence="1 2">M8UP14</strain>
    </source>
</reference>
<comment type="caution">
    <text evidence="1">The sequence shown here is derived from an EMBL/GenBank/DDBJ whole genome shotgun (WGS) entry which is preliminary data.</text>
</comment>
<organism evidence="1 2">
    <name type="scientific">Granulicella aggregans</name>
    <dbReference type="NCBI Taxonomy" id="474949"/>
    <lineage>
        <taxon>Bacteria</taxon>
        <taxon>Pseudomonadati</taxon>
        <taxon>Acidobacteriota</taxon>
        <taxon>Terriglobia</taxon>
        <taxon>Terriglobales</taxon>
        <taxon>Acidobacteriaceae</taxon>
        <taxon>Granulicella</taxon>
    </lineage>
</organism>
<dbReference type="RefSeq" id="WP_184213488.1">
    <property type="nucleotide sequence ID" value="NZ_JACHIP010000001.1"/>
</dbReference>
<accession>A0A7W7Z9F8</accession>
<dbReference type="Proteomes" id="UP000540989">
    <property type="component" value="Unassembled WGS sequence"/>
</dbReference>